<feature type="domain" description="Zinc-ribbon" evidence="3">
    <location>
        <begin position="4"/>
        <end position="25"/>
    </location>
</feature>
<keyword evidence="5" id="KW-1185">Reference proteome</keyword>
<dbReference type="Proteomes" id="UP000193404">
    <property type="component" value="Chromosome"/>
</dbReference>
<protein>
    <recommendedName>
        <fullName evidence="3">Zinc-ribbon domain-containing protein</fullName>
    </recommendedName>
</protein>
<sequence length="252" mass="27710">MVKYCPRCGTQNPDDAVFCYNCGYKFPPMQPIQPGEASPYSQPPTQPNQPPPYYPSKPSKIPLKKIITGVVGAVIAVIVILAVVLVVLPHPALAYSASQAKSTFGGTWQILNNESGTITYSNGIFTISYNNGTTMKHNVSKYISGPLPNEKYFEEFEELAGKINGTKVYLYITKCIYSNSSIPKSIYASDYQGSSIHGDINGYNYTYIQYTFFGYPFESEIIAYSGNTLIIIKTSNFGPDESQMVSVLSAIT</sequence>
<accession>A0A1W6K321</accession>
<feature type="transmembrane region" description="Helical" evidence="2">
    <location>
        <begin position="66"/>
        <end position="88"/>
    </location>
</feature>
<organism evidence="4 5">
    <name type="scientific">Acidianus manzaensis</name>
    <dbReference type="NCBI Taxonomy" id="282676"/>
    <lineage>
        <taxon>Archaea</taxon>
        <taxon>Thermoproteota</taxon>
        <taxon>Thermoprotei</taxon>
        <taxon>Sulfolobales</taxon>
        <taxon>Sulfolobaceae</taxon>
        <taxon>Acidianus</taxon>
    </lineage>
</organism>
<dbReference type="EMBL" id="CP020477">
    <property type="protein sequence ID" value="ARM76885.1"/>
    <property type="molecule type" value="Genomic_DNA"/>
</dbReference>
<name>A0A1W6K321_9CREN</name>
<proteinExistence type="predicted"/>
<reference evidence="4 5" key="1">
    <citation type="submission" date="2017-03" db="EMBL/GenBank/DDBJ databases">
        <title>Sulfur activation and transportation mechanism of thermophilic Archaea Acidianus manzaensis YN-25.</title>
        <authorList>
            <person name="Ma Y."/>
            <person name="Yang Y."/>
            <person name="Xia J."/>
        </authorList>
    </citation>
    <scope>NUCLEOTIDE SEQUENCE [LARGE SCALE GENOMIC DNA]</scope>
    <source>
        <strain evidence="4 5">YN-25</strain>
    </source>
</reference>
<evidence type="ECO:0000256" key="1">
    <source>
        <dbReference type="SAM" id="MobiDB-lite"/>
    </source>
</evidence>
<feature type="region of interest" description="Disordered" evidence="1">
    <location>
        <begin position="35"/>
        <end position="54"/>
    </location>
</feature>
<dbReference type="OrthoDB" id="44271at2157"/>
<dbReference type="RefSeq" id="WP_148692680.1">
    <property type="nucleotide sequence ID" value="NZ_CP020477.1"/>
</dbReference>
<dbReference type="KEGG" id="aman:B6F84_13215"/>
<dbReference type="Pfam" id="PF13240">
    <property type="entry name" value="Zn_Ribbon_1"/>
    <property type="match status" value="1"/>
</dbReference>
<evidence type="ECO:0000256" key="2">
    <source>
        <dbReference type="SAM" id="Phobius"/>
    </source>
</evidence>
<evidence type="ECO:0000313" key="4">
    <source>
        <dbReference type="EMBL" id="ARM76885.1"/>
    </source>
</evidence>
<evidence type="ECO:0000313" key="5">
    <source>
        <dbReference type="Proteomes" id="UP000193404"/>
    </source>
</evidence>
<dbReference type="AlphaFoldDB" id="A0A1W6K321"/>
<keyword evidence="2" id="KW-0472">Membrane</keyword>
<dbReference type="GeneID" id="41591899"/>
<keyword evidence="2" id="KW-1133">Transmembrane helix</keyword>
<feature type="compositionally biased region" description="Pro residues" evidence="1">
    <location>
        <begin position="41"/>
        <end position="54"/>
    </location>
</feature>
<keyword evidence="2" id="KW-0812">Transmembrane</keyword>
<dbReference type="InterPro" id="IPR026870">
    <property type="entry name" value="Zinc_ribbon_dom"/>
</dbReference>
<evidence type="ECO:0000259" key="3">
    <source>
        <dbReference type="Pfam" id="PF13240"/>
    </source>
</evidence>
<gene>
    <name evidence="4" type="ORF">B6F84_13215</name>
</gene>